<dbReference type="GO" id="GO:0140359">
    <property type="term" value="F:ABC-type transporter activity"/>
    <property type="evidence" value="ECO:0007669"/>
    <property type="project" value="InterPro"/>
</dbReference>
<dbReference type="AlphaFoldDB" id="A0A4R1KZV2"/>
<dbReference type="PANTHER" id="PTHR24221">
    <property type="entry name" value="ATP-BINDING CASSETTE SUB-FAMILY B"/>
    <property type="match status" value="1"/>
</dbReference>
<comment type="subcellular location">
    <subcellularLocation>
        <location evidence="1">Cell membrane</location>
        <topology evidence="1">Multi-pass membrane protein</topology>
    </subcellularLocation>
</comment>
<evidence type="ECO:0000256" key="1">
    <source>
        <dbReference type="ARBA" id="ARBA00004651"/>
    </source>
</evidence>
<dbReference type="SMART" id="SM00382">
    <property type="entry name" value="AAA"/>
    <property type="match status" value="1"/>
</dbReference>
<feature type="domain" description="ABC transporter" evidence="10">
    <location>
        <begin position="331"/>
        <end position="566"/>
    </location>
</feature>
<feature type="transmembrane region" description="Helical" evidence="9">
    <location>
        <begin position="242"/>
        <end position="265"/>
    </location>
</feature>
<dbReference type="Gene3D" id="3.40.50.300">
    <property type="entry name" value="P-loop containing nucleotide triphosphate hydrolases"/>
    <property type="match status" value="1"/>
</dbReference>
<protein>
    <submittedName>
        <fullName evidence="12">ATP-binding cassette subfamily B protein</fullName>
    </submittedName>
</protein>
<dbReference type="InterPro" id="IPR003593">
    <property type="entry name" value="AAA+_ATPase"/>
</dbReference>
<feature type="domain" description="ABC transmembrane type-1" evidence="11">
    <location>
        <begin position="18"/>
        <end position="294"/>
    </location>
</feature>
<evidence type="ECO:0000313" key="13">
    <source>
        <dbReference type="Proteomes" id="UP000295496"/>
    </source>
</evidence>
<organism evidence="12 13">
    <name type="scientific">Lonepinella koalarum</name>
    <dbReference type="NCBI Taxonomy" id="53417"/>
    <lineage>
        <taxon>Bacteria</taxon>
        <taxon>Pseudomonadati</taxon>
        <taxon>Pseudomonadota</taxon>
        <taxon>Gammaproteobacteria</taxon>
        <taxon>Pasteurellales</taxon>
        <taxon>Pasteurellaceae</taxon>
        <taxon>Lonepinella</taxon>
    </lineage>
</organism>
<evidence type="ECO:0000259" key="10">
    <source>
        <dbReference type="PROSITE" id="PS50893"/>
    </source>
</evidence>
<feature type="transmembrane region" description="Helical" evidence="9">
    <location>
        <begin position="157"/>
        <end position="174"/>
    </location>
</feature>
<dbReference type="GO" id="GO:0005886">
    <property type="term" value="C:plasma membrane"/>
    <property type="evidence" value="ECO:0007669"/>
    <property type="project" value="UniProtKB-SubCell"/>
</dbReference>
<feature type="transmembrane region" description="Helical" evidence="9">
    <location>
        <begin position="133"/>
        <end position="151"/>
    </location>
</feature>
<evidence type="ECO:0000259" key="11">
    <source>
        <dbReference type="PROSITE" id="PS50929"/>
    </source>
</evidence>
<dbReference type="Gene3D" id="1.20.1560.10">
    <property type="entry name" value="ABC transporter type 1, transmembrane domain"/>
    <property type="match status" value="1"/>
</dbReference>
<dbReference type="InterPro" id="IPR003439">
    <property type="entry name" value="ABC_transporter-like_ATP-bd"/>
</dbReference>
<dbReference type="EMBL" id="SMGJ01000001">
    <property type="protein sequence ID" value="TCK71138.1"/>
    <property type="molecule type" value="Genomic_DNA"/>
</dbReference>
<dbReference type="SUPFAM" id="SSF90123">
    <property type="entry name" value="ABC transporter transmembrane region"/>
    <property type="match status" value="1"/>
</dbReference>
<keyword evidence="3" id="KW-1003">Cell membrane</keyword>
<evidence type="ECO:0000256" key="5">
    <source>
        <dbReference type="ARBA" id="ARBA00022741"/>
    </source>
</evidence>
<name>A0A4R1KZV2_9PAST</name>
<gene>
    <name evidence="12" type="ORF">EV692_0194</name>
</gene>
<keyword evidence="4 9" id="KW-0812">Transmembrane</keyword>
<feature type="transmembrane region" description="Helical" evidence="9">
    <location>
        <begin position="51"/>
        <end position="69"/>
    </location>
</feature>
<evidence type="ECO:0000256" key="7">
    <source>
        <dbReference type="ARBA" id="ARBA00022989"/>
    </source>
</evidence>
<evidence type="ECO:0000256" key="4">
    <source>
        <dbReference type="ARBA" id="ARBA00022692"/>
    </source>
</evidence>
<evidence type="ECO:0000256" key="6">
    <source>
        <dbReference type="ARBA" id="ARBA00022840"/>
    </source>
</evidence>
<dbReference type="InterPro" id="IPR017871">
    <property type="entry name" value="ABC_transporter-like_CS"/>
</dbReference>
<keyword evidence="13" id="KW-1185">Reference proteome</keyword>
<dbReference type="Proteomes" id="UP000295496">
    <property type="component" value="Unassembled WGS sequence"/>
</dbReference>
<reference evidence="12 13" key="1">
    <citation type="submission" date="2019-03" db="EMBL/GenBank/DDBJ databases">
        <title>Genomic Encyclopedia of Type Strains, Phase IV (KMG-IV): sequencing the most valuable type-strain genomes for metagenomic binning, comparative biology and taxonomic classification.</title>
        <authorList>
            <person name="Goeker M."/>
        </authorList>
    </citation>
    <scope>NUCLEOTIDE SEQUENCE [LARGE SCALE GENOMIC DNA]</scope>
    <source>
        <strain evidence="12 13">DSM 10053</strain>
    </source>
</reference>
<evidence type="ECO:0000256" key="3">
    <source>
        <dbReference type="ARBA" id="ARBA00022475"/>
    </source>
</evidence>
<dbReference type="Pfam" id="PF00005">
    <property type="entry name" value="ABC_tran"/>
    <property type="match status" value="1"/>
</dbReference>
<dbReference type="GO" id="GO:0016887">
    <property type="term" value="F:ATP hydrolysis activity"/>
    <property type="evidence" value="ECO:0007669"/>
    <property type="project" value="InterPro"/>
</dbReference>
<dbReference type="FunFam" id="3.40.50.300:FF:000221">
    <property type="entry name" value="Multidrug ABC transporter ATP-binding protein"/>
    <property type="match status" value="1"/>
</dbReference>
<proteinExistence type="predicted"/>
<dbReference type="PROSITE" id="PS50929">
    <property type="entry name" value="ABC_TM1F"/>
    <property type="match status" value="1"/>
</dbReference>
<keyword evidence="8 9" id="KW-0472">Membrane</keyword>
<evidence type="ECO:0000256" key="9">
    <source>
        <dbReference type="SAM" id="Phobius"/>
    </source>
</evidence>
<keyword evidence="7 9" id="KW-1133">Transmembrane helix</keyword>
<dbReference type="InterPro" id="IPR011527">
    <property type="entry name" value="ABC1_TM_dom"/>
</dbReference>
<keyword evidence="6 12" id="KW-0067">ATP-binding</keyword>
<keyword evidence="2" id="KW-0813">Transport</keyword>
<feature type="transmembrane region" description="Helical" evidence="9">
    <location>
        <begin position="16"/>
        <end position="39"/>
    </location>
</feature>
<dbReference type="SUPFAM" id="SSF52540">
    <property type="entry name" value="P-loop containing nucleoside triphosphate hydrolases"/>
    <property type="match status" value="1"/>
</dbReference>
<dbReference type="PROSITE" id="PS50893">
    <property type="entry name" value="ABC_TRANSPORTER_2"/>
    <property type="match status" value="1"/>
</dbReference>
<evidence type="ECO:0000256" key="8">
    <source>
        <dbReference type="ARBA" id="ARBA00023136"/>
    </source>
</evidence>
<keyword evidence="5" id="KW-0547">Nucleotide-binding</keyword>
<evidence type="ECO:0000313" key="12">
    <source>
        <dbReference type="EMBL" id="TCK71138.1"/>
    </source>
</evidence>
<dbReference type="InterPro" id="IPR036640">
    <property type="entry name" value="ABC1_TM_sf"/>
</dbReference>
<dbReference type="PANTHER" id="PTHR24221:SF654">
    <property type="entry name" value="ATP-BINDING CASSETTE SUB-FAMILY B MEMBER 6"/>
    <property type="match status" value="1"/>
</dbReference>
<dbReference type="GO" id="GO:0005524">
    <property type="term" value="F:ATP binding"/>
    <property type="evidence" value="ECO:0007669"/>
    <property type="project" value="UniProtKB-KW"/>
</dbReference>
<sequence length="581" mass="64831">MVSAMWSILNPVKKQIYLAIFLAGLAVFANLLVLASLAWSVQALLSHPEQMPYALLSIALLSTVCAYVLRITAFNQSHYASFRLENHLRKQLAEHLAKVPLGYVENMGSGSLAKILMQDVKALHIFVADSTPLYARAYVSPVLTFMLLWWLDWRLSLATVAVLCLGLWLVFNAFSSSQALMQQYNQASENVSKAVVEYVQAMPVVRSFSTAEKSFERYQHALNRYKQVVLHWYRRTGILARLAQLIVSPLPTLTTLLWLGVWLLNQESLNLHHYLMVLLISAGMTESLLPLSSLKHLIGKTEMSVKRIQEVLAEPILPMTTQPKYPQDNSVVFDQVDFRYQQHSPLVLQQVSFTLKPNGITAIVGASGAGKSTVAKLIPRFWDVTSGSIRIGGVDVRHLSQETLMQQVAFVLQDNFLFSGSIADNIRLGMPNVSEQEIMQAAKAAQAHSFIMQLPQAYATPVGERGAFLSGGQRQRITIARAILQNKPILILDEATAFTDPNNEIALAQALSALIKGKTVLMIAHRLNSICTADQILVFEKGYLKEQGQHQDLLAQHGIYAHLWQQQQQVENWLITGENHG</sequence>
<dbReference type="Pfam" id="PF00664">
    <property type="entry name" value="ABC_membrane"/>
    <property type="match status" value="1"/>
</dbReference>
<dbReference type="PROSITE" id="PS00211">
    <property type="entry name" value="ABC_TRANSPORTER_1"/>
    <property type="match status" value="1"/>
</dbReference>
<dbReference type="InterPro" id="IPR039421">
    <property type="entry name" value="Type_1_exporter"/>
</dbReference>
<dbReference type="GO" id="GO:0034040">
    <property type="term" value="F:ATPase-coupled lipid transmembrane transporter activity"/>
    <property type="evidence" value="ECO:0007669"/>
    <property type="project" value="TreeGrafter"/>
</dbReference>
<accession>A0A4R1KZV2</accession>
<comment type="caution">
    <text evidence="12">The sequence shown here is derived from an EMBL/GenBank/DDBJ whole genome shotgun (WGS) entry which is preliminary data.</text>
</comment>
<evidence type="ECO:0000256" key="2">
    <source>
        <dbReference type="ARBA" id="ARBA00022448"/>
    </source>
</evidence>
<dbReference type="InterPro" id="IPR027417">
    <property type="entry name" value="P-loop_NTPase"/>
</dbReference>